<sequence>MGISGLLPLLKEAQVEGHVSHFEGKKLAVDAYVWLHKGAFGCAEDLVKGRETHKYVDYAMYKIRFLRHHGVEPFMVFDGGPLPAKRGTEVSRARSRAENLEKAKALESQGRSKEAKEAYTRCVDVCPEMAYQLIKALRAENVDYVVAPYEADAQLCFLEREGYVDGIITEDSDLLVFGCKLVVFKLDHNGQCVWIQRDRLALVREFPMHGWTDLQFRRMAMLSGCDYLESLPGIGIKTAHRLMRRFNTIEKLLQHLRLEGTPVPSDYLPSFNLAELTFLHQRVYSPSLGRLVPLTPIPEGGLCDEGERWIGEDVEGEIAQGMARGEICPEKRSSMKDWWPNFQGRKVGKSKDLETSSVSGISRASTPLRKYGSEGPMDAFVVRSKLPKKSLPRLARTTSGPSRLSRQVHRNASSRPEQVKSPEIEVKWIKSKFFKKSPTPELDIDRTLKWESNSEQHEKDGREAAENGLDATQLSEPPDAMSRSLSPAISSLKDETSSVKSCVGTLEYLTSPGPILSSPPVSSPLGREVSCEKTWNAEYQKQGVAETIKKTNLSASTCRSPSDRFDVEIESSMTVSRILVPAPTNLTTLSSSSQIISSTFDSQSHLIHEGVRTKLMSKVKEFSSDTPQEEELTTPSYQTATQNRKRSMPVKKSRRGSMKSGDEYEDDENEERRREKARSMANSWKMKYAFRVRTEGQSSSPTSDAVENETSRSGLTKAHLCASSRNISAPRALKTRPPNLPQSTSGIYPVKELTSKQALSTLQNAKTVTSNEQEISEDPSRAKWTSDEDENCHDDIGTFDSSPLLLAAAPSSVTSRWTLNASLNENKDTEVELSIGKTLGKLEKYRFGVRR</sequence>
<evidence type="ECO:0000256" key="11">
    <source>
        <dbReference type="ARBA" id="ARBA00023125"/>
    </source>
</evidence>
<dbReference type="GO" id="GO:0017108">
    <property type="term" value="F:5'-flap endonuclease activity"/>
    <property type="evidence" value="ECO:0007669"/>
    <property type="project" value="TreeGrafter"/>
</dbReference>
<feature type="compositionally biased region" description="Polar residues" evidence="14">
    <location>
        <begin position="764"/>
        <end position="773"/>
    </location>
</feature>
<reference evidence="15" key="3">
    <citation type="submission" date="2024-01" db="EMBL/GenBank/DDBJ databases">
        <authorList>
            <person name="Coelho M.A."/>
            <person name="David-Palma M."/>
            <person name="Shea T."/>
            <person name="Sun S."/>
            <person name="Cuomo C.A."/>
            <person name="Heitman J."/>
        </authorList>
    </citation>
    <scope>NUCLEOTIDE SEQUENCE</scope>
    <source>
        <strain evidence="15">CBS 7841</strain>
    </source>
</reference>
<dbReference type="InterPro" id="IPR006084">
    <property type="entry name" value="XPG/Rad2"/>
</dbReference>
<gene>
    <name evidence="15" type="ORF">L203_104168</name>
</gene>
<comment type="cofactor">
    <cofactor evidence="1">
        <name>Mg(2+)</name>
        <dbReference type="ChEBI" id="CHEBI:18420"/>
    </cofactor>
</comment>
<evidence type="ECO:0000256" key="13">
    <source>
        <dbReference type="ARBA" id="ARBA00023242"/>
    </source>
</evidence>
<feature type="region of interest" description="Disordered" evidence="14">
    <location>
        <begin position="764"/>
        <end position="789"/>
    </location>
</feature>
<dbReference type="Pfam" id="PF00752">
    <property type="entry name" value="XPG_N"/>
    <property type="match status" value="1"/>
</dbReference>
<evidence type="ECO:0000256" key="6">
    <source>
        <dbReference type="ARBA" id="ARBA00022763"/>
    </source>
</evidence>
<dbReference type="PRINTS" id="PR00853">
    <property type="entry name" value="XPGRADSUPER"/>
</dbReference>
<evidence type="ECO:0000256" key="3">
    <source>
        <dbReference type="ARBA" id="ARBA00010563"/>
    </source>
</evidence>
<feature type="region of interest" description="Disordered" evidence="14">
    <location>
        <begin position="390"/>
        <end position="420"/>
    </location>
</feature>
<comment type="similarity">
    <text evidence="3">Belongs to the XPG/RAD2 endonuclease family. EXO1 subfamily.</text>
</comment>
<dbReference type="FunFam" id="1.10.150.20:FF:000011">
    <property type="entry name" value="exonuclease 1"/>
    <property type="match status" value="1"/>
</dbReference>
<keyword evidence="4" id="KW-0540">Nuclease</keyword>
<evidence type="ECO:0000256" key="9">
    <source>
        <dbReference type="ARBA" id="ARBA00022842"/>
    </source>
</evidence>
<dbReference type="InterPro" id="IPR006086">
    <property type="entry name" value="XPG-I_dom"/>
</dbReference>
<evidence type="ECO:0000256" key="1">
    <source>
        <dbReference type="ARBA" id="ARBA00001946"/>
    </source>
</evidence>
<dbReference type="VEuPathDB" id="FungiDB:L203_06473"/>
<dbReference type="SUPFAM" id="SSF88723">
    <property type="entry name" value="PIN domain-like"/>
    <property type="match status" value="1"/>
</dbReference>
<feature type="region of interest" description="Disordered" evidence="14">
    <location>
        <begin position="693"/>
        <end position="744"/>
    </location>
</feature>
<evidence type="ECO:0000313" key="15">
    <source>
        <dbReference type="EMBL" id="WVN88953.1"/>
    </source>
</evidence>
<comment type="subcellular location">
    <subcellularLocation>
        <location evidence="2">Nucleus</location>
    </subcellularLocation>
</comment>
<accession>A0A1E3HJT2</accession>
<dbReference type="GO" id="GO:0046872">
    <property type="term" value="F:metal ion binding"/>
    <property type="evidence" value="ECO:0007669"/>
    <property type="project" value="UniProtKB-KW"/>
</dbReference>
<evidence type="ECO:0000256" key="14">
    <source>
        <dbReference type="SAM" id="MobiDB-lite"/>
    </source>
</evidence>
<evidence type="ECO:0000256" key="4">
    <source>
        <dbReference type="ARBA" id="ARBA00022722"/>
    </source>
</evidence>
<feature type="compositionally biased region" description="Polar residues" evidence="14">
    <location>
        <begin position="695"/>
        <end position="705"/>
    </location>
</feature>
<dbReference type="Gene3D" id="1.10.150.20">
    <property type="entry name" value="5' to 3' exonuclease, C-terminal subdomain"/>
    <property type="match status" value="1"/>
</dbReference>
<name>A0A1E3HJT2_9TREE</name>
<keyword evidence="10" id="KW-0267">Excision nuclease</keyword>
<dbReference type="PANTHER" id="PTHR11081">
    <property type="entry name" value="FLAP ENDONUCLEASE FAMILY MEMBER"/>
    <property type="match status" value="1"/>
</dbReference>
<dbReference type="EMBL" id="CP143788">
    <property type="protein sequence ID" value="WVN88953.1"/>
    <property type="molecule type" value="Genomic_DNA"/>
</dbReference>
<dbReference type="SMART" id="SM00484">
    <property type="entry name" value="XPGI"/>
    <property type="match status" value="1"/>
</dbReference>
<keyword evidence="11" id="KW-0238">DNA-binding</keyword>
<proteinExistence type="inferred from homology"/>
<reference evidence="15" key="2">
    <citation type="journal article" date="2022" name="Elife">
        <title>Obligate sexual reproduction of a homothallic fungus closely related to the Cryptococcus pathogenic species complex.</title>
        <authorList>
            <person name="Passer A.R."/>
            <person name="Clancey S.A."/>
            <person name="Shea T."/>
            <person name="David-Palma M."/>
            <person name="Averette A.F."/>
            <person name="Boekhout T."/>
            <person name="Porcel B.M."/>
            <person name="Nowrousian M."/>
            <person name="Cuomo C.A."/>
            <person name="Sun S."/>
            <person name="Heitman J."/>
            <person name="Coelho M.A."/>
        </authorList>
    </citation>
    <scope>NUCLEOTIDE SEQUENCE</scope>
    <source>
        <strain evidence="15">CBS 7841</strain>
    </source>
</reference>
<dbReference type="Pfam" id="PF00867">
    <property type="entry name" value="XPG_I"/>
    <property type="match status" value="1"/>
</dbReference>
<dbReference type="InterPro" id="IPR019974">
    <property type="entry name" value="XPG_CS"/>
</dbReference>
<dbReference type="PROSITE" id="PS00842">
    <property type="entry name" value="XPG_2"/>
    <property type="match status" value="1"/>
</dbReference>
<evidence type="ECO:0000256" key="2">
    <source>
        <dbReference type="ARBA" id="ARBA00004123"/>
    </source>
</evidence>
<evidence type="ECO:0000256" key="7">
    <source>
        <dbReference type="ARBA" id="ARBA00022801"/>
    </source>
</evidence>
<organism evidence="15 16">
    <name type="scientific">Cryptococcus depauperatus CBS 7841</name>
    <dbReference type="NCBI Taxonomy" id="1295531"/>
    <lineage>
        <taxon>Eukaryota</taxon>
        <taxon>Fungi</taxon>
        <taxon>Dikarya</taxon>
        <taxon>Basidiomycota</taxon>
        <taxon>Agaricomycotina</taxon>
        <taxon>Tremellomycetes</taxon>
        <taxon>Tremellales</taxon>
        <taxon>Cryptococcaceae</taxon>
        <taxon>Cryptococcus</taxon>
    </lineage>
</organism>
<dbReference type="KEGG" id="cdep:91088378"/>
<dbReference type="InterPro" id="IPR006085">
    <property type="entry name" value="XPG_DNA_repair_N"/>
</dbReference>
<keyword evidence="12" id="KW-0234">DNA repair</keyword>
<feature type="compositionally biased region" description="Basic and acidic residues" evidence="14">
    <location>
        <begin position="445"/>
        <end position="465"/>
    </location>
</feature>
<evidence type="ECO:0000256" key="10">
    <source>
        <dbReference type="ARBA" id="ARBA00022881"/>
    </source>
</evidence>
<dbReference type="PANTHER" id="PTHR11081:SF65">
    <property type="entry name" value="DNA DAMAGE-INDUCIBLE PROTEIN DIN7-RELATED"/>
    <property type="match status" value="1"/>
</dbReference>
<feature type="compositionally biased region" description="Polar residues" evidence="14">
    <location>
        <begin position="396"/>
        <end position="416"/>
    </location>
</feature>
<evidence type="ECO:0000256" key="8">
    <source>
        <dbReference type="ARBA" id="ARBA00022839"/>
    </source>
</evidence>
<dbReference type="SMART" id="SM00485">
    <property type="entry name" value="XPGN"/>
    <property type="match status" value="1"/>
</dbReference>
<keyword evidence="16" id="KW-1185">Reference proteome</keyword>
<dbReference type="OrthoDB" id="26491at2759"/>
<dbReference type="SMART" id="SM00279">
    <property type="entry name" value="HhH2"/>
    <property type="match status" value="1"/>
</dbReference>
<dbReference type="InterPro" id="IPR008918">
    <property type="entry name" value="HhH2"/>
</dbReference>
<keyword evidence="5" id="KW-0479">Metal-binding</keyword>
<dbReference type="RefSeq" id="XP_066069653.1">
    <property type="nucleotide sequence ID" value="XM_066213556.1"/>
</dbReference>
<feature type="compositionally biased region" description="Basic residues" evidence="14">
    <location>
        <begin position="643"/>
        <end position="657"/>
    </location>
</feature>
<evidence type="ECO:0000256" key="5">
    <source>
        <dbReference type="ARBA" id="ARBA00022723"/>
    </source>
</evidence>
<dbReference type="GO" id="GO:0003677">
    <property type="term" value="F:DNA binding"/>
    <property type="evidence" value="ECO:0007669"/>
    <property type="project" value="UniProtKB-KW"/>
</dbReference>
<dbReference type="InterPro" id="IPR036279">
    <property type="entry name" value="5-3_exonuclease_C_sf"/>
</dbReference>
<dbReference type="AlphaFoldDB" id="A0A1E3HJT2"/>
<evidence type="ECO:0000313" key="16">
    <source>
        <dbReference type="Proteomes" id="UP000094043"/>
    </source>
</evidence>
<dbReference type="GO" id="GO:0006281">
    <property type="term" value="P:DNA repair"/>
    <property type="evidence" value="ECO:0007669"/>
    <property type="project" value="UniProtKB-KW"/>
</dbReference>
<keyword evidence="6" id="KW-0227">DNA damage</keyword>
<evidence type="ECO:0000256" key="12">
    <source>
        <dbReference type="ARBA" id="ARBA00023204"/>
    </source>
</evidence>
<dbReference type="InterPro" id="IPR029060">
    <property type="entry name" value="PIN-like_dom_sf"/>
</dbReference>
<dbReference type="SUPFAM" id="SSF47807">
    <property type="entry name" value="5' to 3' exonuclease, C-terminal subdomain"/>
    <property type="match status" value="1"/>
</dbReference>
<dbReference type="GO" id="GO:0005634">
    <property type="term" value="C:nucleus"/>
    <property type="evidence" value="ECO:0007669"/>
    <property type="project" value="UniProtKB-SubCell"/>
</dbReference>
<dbReference type="GO" id="GO:0035312">
    <property type="term" value="F:5'-3' DNA exonuclease activity"/>
    <property type="evidence" value="ECO:0007669"/>
    <property type="project" value="InterPro"/>
</dbReference>
<keyword evidence="7" id="KW-0378">Hydrolase</keyword>
<dbReference type="CDD" id="cd09908">
    <property type="entry name" value="H3TH_EXO1"/>
    <property type="match status" value="1"/>
</dbReference>
<feature type="region of interest" description="Disordered" evidence="14">
    <location>
        <begin position="622"/>
        <end position="680"/>
    </location>
</feature>
<dbReference type="Gene3D" id="3.40.50.1010">
    <property type="entry name" value="5'-nuclease"/>
    <property type="match status" value="1"/>
</dbReference>
<dbReference type="Proteomes" id="UP000094043">
    <property type="component" value="Chromosome 5"/>
</dbReference>
<dbReference type="CDD" id="cd09857">
    <property type="entry name" value="PIN_EXO1"/>
    <property type="match status" value="1"/>
</dbReference>
<feature type="compositionally biased region" description="Polar residues" evidence="14">
    <location>
        <begin position="633"/>
        <end position="642"/>
    </location>
</feature>
<reference evidence="15" key="1">
    <citation type="submission" date="2016-06" db="EMBL/GenBank/DDBJ databases">
        <authorList>
            <person name="Cuomo C."/>
            <person name="Litvintseva A."/>
            <person name="Heitman J."/>
            <person name="Chen Y."/>
            <person name="Sun S."/>
            <person name="Springer D."/>
            <person name="Dromer F."/>
            <person name="Young S."/>
            <person name="Zeng Q."/>
            <person name="Chapman S."/>
            <person name="Gujja S."/>
            <person name="Saif S."/>
            <person name="Birren B."/>
        </authorList>
    </citation>
    <scope>NUCLEOTIDE SEQUENCE</scope>
    <source>
        <strain evidence="15">CBS 7841</strain>
    </source>
</reference>
<protein>
    <submittedName>
        <fullName evidence="15">Uncharacterized protein</fullName>
    </submittedName>
</protein>
<dbReference type="InterPro" id="IPR037315">
    <property type="entry name" value="EXO1_H3TH"/>
</dbReference>
<dbReference type="FunFam" id="3.40.50.1010:FF:000002">
    <property type="entry name" value="Exonuclease 1, putative"/>
    <property type="match status" value="1"/>
</dbReference>
<dbReference type="GeneID" id="91088378"/>
<keyword evidence="13" id="KW-0539">Nucleus</keyword>
<keyword evidence="9" id="KW-0460">Magnesium</keyword>
<dbReference type="InterPro" id="IPR044752">
    <property type="entry name" value="PIN-like_EXO1"/>
</dbReference>
<keyword evidence="8" id="KW-0269">Exonuclease</keyword>
<feature type="region of interest" description="Disordered" evidence="14">
    <location>
        <begin position="445"/>
        <end position="467"/>
    </location>
</feature>